<protein>
    <submittedName>
        <fullName evidence="2">Protein DETOXIFICATION 8</fullName>
    </submittedName>
</protein>
<organism evidence="2">
    <name type="scientific">Sesamum latifolium</name>
    <dbReference type="NCBI Taxonomy" id="2727402"/>
    <lineage>
        <taxon>Eukaryota</taxon>
        <taxon>Viridiplantae</taxon>
        <taxon>Streptophyta</taxon>
        <taxon>Embryophyta</taxon>
        <taxon>Tracheophyta</taxon>
        <taxon>Spermatophyta</taxon>
        <taxon>Magnoliopsida</taxon>
        <taxon>eudicotyledons</taxon>
        <taxon>Gunneridae</taxon>
        <taxon>Pentapetalae</taxon>
        <taxon>asterids</taxon>
        <taxon>lamiids</taxon>
        <taxon>Lamiales</taxon>
        <taxon>Pedaliaceae</taxon>
        <taxon>Sesamum</taxon>
    </lineage>
</organism>
<dbReference type="GO" id="GO:0042910">
    <property type="term" value="F:xenobiotic transmembrane transporter activity"/>
    <property type="evidence" value="ECO:0007669"/>
    <property type="project" value="InterPro"/>
</dbReference>
<accession>A0AAW2Y873</accession>
<reference evidence="2" key="2">
    <citation type="journal article" date="2024" name="Plant">
        <title>Genomic evolution and insights into agronomic trait innovations of Sesamum species.</title>
        <authorList>
            <person name="Miao H."/>
            <person name="Wang L."/>
            <person name="Qu L."/>
            <person name="Liu H."/>
            <person name="Sun Y."/>
            <person name="Le M."/>
            <person name="Wang Q."/>
            <person name="Wei S."/>
            <person name="Zheng Y."/>
            <person name="Lin W."/>
            <person name="Duan Y."/>
            <person name="Cao H."/>
            <person name="Xiong S."/>
            <person name="Wang X."/>
            <person name="Wei L."/>
            <person name="Li C."/>
            <person name="Ma Q."/>
            <person name="Ju M."/>
            <person name="Zhao R."/>
            <person name="Li G."/>
            <person name="Mu C."/>
            <person name="Tian Q."/>
            <person name="Mei H."/>
            <person name="Zhang T."/>
            <person name="Gao T."/>
            <person name="Zhang H."/>
        </authorList>
    </citation>
    <scope>NUCLEOTIDE SEQUENCE</scope>
    <source>
        <strain evidence="2">KEN1</strain>
    </source>
</reference>
<dbReference type="Pfam" id="PF01554">
    <property type="entry name" value="MatE"/>
    <property type="match status" value="1"/>
</dbReference>
<dbReference type="AlphaFoldDB" id="A0AAW2Y873"/>
<reference evidence="2" key="1">
    <citation type="submission" date="2020-06" db="EMBL/GenBank/DDBJ databases">
        <authorList>
            <person name="Li T."/>
            <person name="Hu X."/>
            <person name="Zhang T."/>
            <person name="Song X."/>
            <person name="Zhang H."/>
            <person name="Dai N."/>
            <person name="Sheng W."/>
            <person name="Hou X."/>
            <person name="Wei L."/>
        </authorList>
    </citation>
    <scope>NUCLEOTIDE SEQUENCE</scope>
    <source>
        <strain evidence="2">KEN1</strain>
        <tissue evidence="2">Leaf</tissue>
    </source>
</reference>
<dbReference type="GO" id="GO:0015297">
    <property type="term" value="F:antiporter activity"/>
    <property type="evidence" value="ECO:0007669"/>
    <property type="project" value="InterPro"/>
</dbReference>
<comment type="caution">
    <text evidence="2">The sequence shown here is derived from an EMBL/GenBank/DDBJ whole genome shotgun (WGS) entry which is preliminary data.</text>
</comment>
<dbReference type="GO" id="GO:0016020">
    <property type="term" value="C:membrane"/>
    <property type="evidence" value="ECO:0007669"/>
    <property type="project" value="InterPro"/>
</dbReference>
<dbReference type="PANTHER" id="PTHR11206">
    <property type="entry name" value="MULTIDRUG RESISTANCE PROTEIN"/>
    <property type="match status" value="1"/>
</dbReference>
<sequence>MEEDFGRELTEREAATWNTTWGDLVQELKKVSYIAVPMVTVSVLQYLQQVLSVIMVGHLGQLTLSSVTTVTGFSLLSGLVGGLETLCGQAYGAKH</sequence>
<dbReference type="EMBL" id="JACGWN010000001">
    <property type="protein sequence ID" value="KAL0461979.1"/>
    <property type="molecule type" value="Genomic_DNA"/>
</dbReference>
<name>A0AAW2Y873_9LAMI</name>
<evidence type="ECO:0000256" key="1">
    <source>
        <dbReference type="ARBA" id="ARBA00010199"/>
    </source>
</evidence>
<evidence type="ECO:0000313" key="2">
    <source>
        <dbReference type="EMBL" id="KAL0461979.1"/>
    </source>
</evidence>
<comment type="similarity">
    <text evidence="1">Belongs to the multi antimicrobial extrusion (MATE) (TC 2.A.66.1) family.</text>
</comment>
<proteinExistence type="inferred from homology"/>
<dbReference type="InterPro" id="IPR002528">
    <property type="entry name" value="MATE_fam"/>
</dbReference>
<gene>
    <name evidence="2" type="ORF">Slati_0085500</name>
</gene>